<accession>A0A1E4SDW3</accession>
<evidence type="ECO:0000313" key="3">
    <source>
        <dbReference type="Proteomes" id="UP000094285"/>
    </source>
</evidence>
<proteinExistence type="predicted"/>
<keyword evidence="1" id="KW-0472">Membrane</keyword>
<keyword evidence="1" id="KW-1133">Transmembrane helix</keyword>
<name>A0A1E4SDW3_9ASCO</name>
<dbReference type="Proteomes" id="UP000094285">
    <property type="component" value="Unassembled WGS sequence"/>
</dbReference>
<dbReference type="GeneID" id="30982357"/>
<evidence type="ECO:0000256" key="1">
    <source>
        <dbReference type="SAM" id="Phobius"/>
    </source>
</evidence>
<dbReference type="EMBL" id="KV453914">
    <property type="protein sequence ID" value="ODV77710.1"/>
    <property type="molecule type" value="Genomic_DNA"/>
</dbReference>
<dbReference type="RefSeq" id="XP_020062832.1">
    <property type="nucleotide sequence ID" value="XM_020208220.1"/>
</dbReference>
<evidence type="ECO:0000313" key="2">
    <source>
        <dbReference type="EMBL" id="ODV77710.1"/>
    </source>
</evidence>
<organism evidence="2 3">
    <name type="scientific">Suhomyces tanzawaensis NRRL Y-17324</name>
    <dbReference type="NCBI Taxonomy" id="984487"/>
    <lineage>
        <taxon>Eukaryota</taxon>
        <taxon>Fungi</taxon>
        <taxon>Dikarya</taxon>
        <taxon>Ascomycota</taxon>
        <taxon>Saccharomycotina</taxon>
        <taxon>Pichiomycetes</taxon>
        <taxon>Debaryomycetaceae</taxon>
        <taxon>Suhomyces</taxon>
    </lineage>
</organism>
<dbReference type="AlphaFoldDB" id="A0A1E4SDW3"/>
<protein>
    <submittedName>
        <fullName evidence="2">Uncharacterized protein</fullName>
    </submittedName>
</protein>
<sequence length="82" mass="9780">MNNPTRVDHPPDRRIIIDFQHQNRFCGENRMQVDTMKGRLVGILQYIGRLFLLSIKFLCTTFIPINIDQYVLLVVRTRDLEY</sequence>
<feature type="transmembrane region" description="Helical" evidence="1">
    <location>
        <begin position="46"/>
        <end position="67"/>
    </location>
</feature>
<reference evidence="3" key="1">
    <citation type="submission" date="2016-05" db="EMBL/GenBank/DDBJ databases">
        <title>Comparative genomics of biotechnologically important yeasts.</title>
        <authorList>
            <consortium name="DOE Joint Genome Institute"/>
            <person name="Riley R."/>
            <person name="Haridas S."/>
            <person name="Wolfe K.H."/>
            <person name="Lopes M.R."/>
            <person name="Hittinger C.T."/>
            <person name="Goker M."/>
            <person name="Salamov A."/>
            <person name="Wisecaver J."/>
            <person name="Long T.M."/>
            <person name="Aerts A.L."/>
            <person name="Barry K."/>
            <person name="Choi C."/>
            <person name="Clum A."/>
            <person name="Coughlan A.Y."/>
            <person name="Deshpande S."/>
            <person name="Douglass A.P."/>
            <person name="Hanson S.J."/>
            <person name="Klenk H.-P."/>
            <person name="Labutti K."/>
            <person name="Lapidus A."/>
            <person name="Lindquist E."/>
            <person name="Lipzen A."/>
            <person name="Meier-Kolthoff J.P."/>
            <person name="Ohm R.A."/>
            <person name="Otillar R.P."/>
            <person name="Pangilinan J."/>
            <person name="Peng Y."/>
            <person name="Rokas A."/>
            <person name="Rosa C.A."/>
            <person name="Scheuner C."/>
            <person name="Sibirny A.A."/>
            <person name="Slot J.C."/>
            <person name="Stielow J.B."/>
            <person name="Sun H."/>
            <person name="Kurtzman C.P."/>
            <person name="Blackwell M."/>
            <person name="Grigoriev I.V."/>
            <person name="Jeffries T.W."/>
        </authorList>
    </citation>
    <scope>NUCLEOTIDE SEQUENCE [LARGE SCALE GENOMIC DNA]</scope>
    <source>
        <strain evidence="3">NRRL Y-17324</strain>
    </source>
</reference>
<keyword evidence="1" id="KW-0812">Transmembrane</keyword>
<gene>
    <name evidence="2" type="ORF">CANTADRAFT_279278</name>
</gene>
<keyword evidence="3" id="KW-1185">Reference proteome</keyword>